<dbReference type="RefSeq" id="WP_021029358.1">
    <property type="nucleotide sequence ID" value="NZ_AFNT02000003.1"/>
</dbReference>
<name>U2FH12_9EURY</name>
<dbReference type="AlphaFoldDB" id="U2FH12"/>
<feature type="region of interest" description="Disordered" evidence="1">
    <location>
        <begin position="32"/>
        <end position="57"/>
    </location>
</feature>
<gene>
    <name evidence="2" type="ORF">HLRTI_000522</name>
</gene>
<evidence type="ECO:0000313" key="3">
    <source>
        <dbReference type="Proteomes" id="UP000003861"/>
    </source>
</evidence>
<dbReference type="Proteomes" id="UP000003861">
    <property type="component" value="Unassembled WGS sequence"/>
</dbReference>
<evidence type="ECO:0000313" key="2">
    <source>
        <dbReference type="EMBL" id="ERJ07479.1"/>
    </source>
</evidence>
<accession>U2FH12</accession>
<sequence length="57" mass="6112">MSDESSSEIECLTDGGQDPFYDVEECGRHIVKAGHGPNCPNRSDDAENNELGGENDA</sequence>
<dbReference type="EMBL" id="AFNT02000003">
    <property type="protein sequence ID" value="ERJ07479.1"/>
    <property type="molecule type" value="Genomic_DNA"/>
</dbReference>
<evidence type="ECO:0000256" key="1">
    <source>
        <dbReference type="SAM" id="MobiDB-lite"/>
    </source>
</evidence>
<proteinExistence type="predicted"/>
<reference evidence="2 3" key="1">
    <citation type="journal article" date="2011" name="J. Bacteriol.">
        <title>Genome sequence of Halorhabdus tiamatea, the first archaeon isolated from a deep-sea anoxic brine lake.</title>
        <authorList>
            <person name="Antunes A."/>
            <person name="Alam I."/>
            <person name="Bajic V.B."/>
            <person name="Stingl U."/>
        </authorList>
    </citation>
    <scope>NUCLEOTIDE SEQUENCE [LARGE SCALE GENOMIC DNA]</scope>
    <source>
        <strain evidence="2 3">SARL4B</strain>
    </source>
</reference>
<comment type="caution">
    <text evidence="2">The sequence shown here is derived from an EMBL/GenBank/DDBJ whole genome shotgun (WGS) entry which is preliminary data.</text>
</comment>
<reference evidence="2 3" key="2">
    <citation type="journal article" date="2013" name="PLoS ONE">
        <title>INDIGO - INtegrated Data Warehouse of MIcrobial GenOmes with Examples from the Red Sea Extremophiles.</title>
        <authorList>
            <person name="Alam I."/>
            <person name="Antunes A."/>
            <person name="Kamau A.A."/>
            <person name="Ba Alawi W."/>
            <person name="Kalkatawi M."/>
            <person name="Stingl U."/>
            <person name="Bajic V.B."/>
        </authorList>
    </citation>
    <scope>NUCLEOTIDE SEQUENCE [LARGE SCALE GENOMIC DNA]</scope>
    <source>
        <strain evidence="2 3">SARL4B</strain>
    </source>
</reference>
<organism evidence="2 3">
    <name type="scientific">Halorhabdus tiamatea SARL4B</name>
    <dbReference type="NCBI Taxonomy" id="1033806"/>
    <lineage>
        <taxon>Archaea</taxon>
        <taxon>Methanobacteriati</taxon>
        <taxon>Methanobacteriota</taxon>
        <taxon>Stenosarchaea group</taxon>
        <taxon>Halobacteria</taxon>
        <taxon>Halobacteriales</taxon>
        <taxon>Haloarculaceae</taxon>
        <taxon>Halorhabdus</taxon>
    </lineage>
</organism>
<protein>
    <submittedName>
        <fullName evidence="2">Uncharacterized protein</fullName>
    </submittedName>
</protein>